<accession>A0ABT2H9V5</accession>
<gene>
    <name evidence="1" type="ORF">N1032_23585</name>
</gene>
<dbReference type="EMBL" id="JANLCJ010000132">
    <property type="protein sequence ID" value="MCS5736717.1"/>
    <property type="molecule type" value="Genomic_DNA"/>
</dbReference>
<sequence length="327" mass="34918">SINNKYFQWQHDSLAPINKTNAFAEGSDAGDGSLVSTGVEKNVTQILRKVVQVSDTADALASYGRGSELAYQMEKAGAEIKRDLEWAFLNQGKSQEGTGTLGAGNQIGSGQTAGGYAPGQSNATPPAKWNAGSPALNGARLTAGFQGLTAGDSSSAANAAPDSVGAGNVFVTHTQATTTAAAGQYNFTEDELFALTKDLYQIGATPNIIMYHPTHAKIFSSLMESTASPAVRIRMFDGASDTQINTYVSTIIDPLGQEFKLVPNRFMPVDAIYLFDPADWTQMVLRAPQRTKLAKTGSFEKWMIEMEVGLRHRNPWASGILKLKVGS</sequence>
<evidence type="ECO:0000313" key="2">
    <source>
        <dbReference type="Proteomes" id="UP001165586"/>
    </source>
</evidence>
<keyword evidence="2" id="KW-1185">Reference proteome</keyword>
<proteinExistence type="predicted"/>
<protein>
    <submittedName>
        <fullName evidence="1">DUF5309 domain-containing protein</fullName>
    </submittedName>
</protein>
<comment type="caution">
    <text evidence="1">The sequence shown here is derived from an EMBL/GenBank/DDBJ whole genome shotgun (WGS) entry which is preliminary data.</text>
</comment>
<dbReference type="InterPro" id="IPR035198">
    <property type="entry name" value="SU10_MCP"/>
</dbReference>
<dbReference type="Pfam" id="PF17236">
    <property type="entry name" value="SU10_MCP"/>
    <property type="match status" value="1"/>
</dbReference>
<organism evidence="1 2">
    <name type="scientific">Herbiconiux daphne</name>
    <dbReference type="NCBI Taxonomy" id="2970914"/>
    <lineage>
        <taxon>Bacteria</taxon>
        <taxon>Bacillati</taxon>
        <taxon>Actinomycetota</taxon>
        <taxon>Actinomycetes</taxon>
        <taxon>Micrococcales</taxon>
        <taxon>Microbacteriaceae</taxon>
        <taxon>Herbiconiux</taxon>
    </lineage>
</organism>
<name>A0ABT2H9V5_9MICO</name>
<reference evidence="1" key="1">
    <citation type="submission" date="2022-08" db="EMBL/GenBank/DDBJ databases">
        <authorList>
            <person name="Deng Y."/>
            <person name="Han X.-F."/>
            <person name="Zhang Y.-Q."/>
        </authorList>
    </citation>
    <scope>NUCLEOTIDE SEQUENCE</scope>
    <source>
        <strain evidence="1">CPCC 203386</strain>
    </source>
</reference>
<dbReference type="Proteomes" id="UP001165586">
    <property type="component" value="Unassembled WGS sequence"/>
</dbReference>
<feature type="non-terminal residue" evidence="1">
    <location>
        <position position="1"/>
    </location>
</feature>
<dbReference type="RefSeq" id="WP_259542805.1">
    <property type="nucleotide sequence ID" value="NZ_JANLCJ010000132.1"/>
</dbReference>
<evidence type="ECO:0000313" key="1">
    <source>
        <dbReference type="EMBL" id="MCS5736717.1"/>
    </source>
</evidence>